<dbReference type="InterPro" id="IPR011991">
    <property type="entry name" value="ArsR-like_HTH"/>
</dbReference>
<dbReference type="CDD" id="cd00090">
    <property type="entry name" value="HTH_ARSR"/>
    <property type="match status" value="1"/>
</dbReference>
<evidence type="ECO:0000313" key="6">
    <source>
        <dbReference type="Proteomes" id="UP000272400"/>
    </source>
</evidence>
<dbReference type="PANTHER" id="PTHR43132">
    <property type="entry name" value="ARSENICAL RESISTANCE OPERON REPRESSOR ARSR-RELATED"/>
    <property type="match status" value="1"/>
</dbReference>
<dbReference type="PANTHER" id="PTHR43132:SF6">
    <property type="entry name" value="HTH-TYPE TRANSCRIPTIONAL REPRESSOR CZRA"/>
    <property type="match status" value="1"/>
</dbReference>
<reference evidence="5 6" key="1">
    <citation type="submission" date="2018-11" db="EMBL/GenBank/DDBJ databases">
        <title>Sequencing the genomes of 1000 actinobacteria strains.</title>
        <authorList>
            <person name="Klenk H.-P."/>
        </authorList>
    </citation>
    <scope>NUCLEOTIDE SEQUENCE [LARGE SCALE GENOMIC DNA]</scope>
    <source>
        <strain evidence="5 6">DSM 44254</strain>
    </source>
</reference>
<dbReference type="Gene3D" id="1.10.10.10">
    <property type="entry name" value="Winged helix-like DNA-binding domain superfamily/Winged helix DNA-binding domain"/>
    <property type="match status" value="1"/>
</dbReference>
<name>A0A3N1DAD0_9ACTN</name>
<dbReference type="EMBL" id="RJKE01000001">
    <property type="protein sequence ID" value="ROO90491.1"/>
    <property type="molecule type" value="Genomic_DNA"/>
</dbReference>
<evidence type="ECO:0000313" key="5">
    <source>
        <dbReference type="EMBL" id="ROO90491.1"/>
    </source>
</evidence>
<dbReference type="PROSITE" id="PS00846">
    <property type="entry name" value="HTH_ARSR_1"/>
    <property type="match status" value="1"/>
</dbReference>
<dbReference type="PROSITE" id="PS50987">
    <property type="entry name" value="HTH_ARSR_2"/>
    <property type="match status" value="1"/>
</dbReference>
<evidence type="ECO:0000259" key="4">
    <source>
        <dbReference type="PROSITE" id="PS50987"/>
    </source>
</evidence>
<keyword evidence="6" id="KW-1185">Reference proteome</keyword>
<dbReference type="SUPFAM" id="SSF46785">
    <property type="entry name" value="Winged helix' DNA-binding domain"/>
    <property type="match status" value="1"/>
</dbReference>
<dbReference type="SMART" id="SM00418">
    <property type="entry name" value="HTH_ARSR"/>
    <property type="match status" value="1"/>
</dbReference>
<proteinExistence type="predicted"/>
<dbReference type="InterPro" id="IPR036390">
    <property type="entry name" value="WH_DNA-bd_sf"/>
</dbReference>
<organism evidence="5 6">
    <name type="scientific">Actinocorallia herbida</name>
    <dbReference type="NCBI Taxonomy" id="58109"/>
    <lineage>
        <taxon>Bacteria</taxon>
        <taxon>Bacillati</taxon>
        <taxon>Actinomycetota</taxon>
        <taxon>Actinomycetes</taxon>
        <taxon>Streptosporangiales</taxon>
        <taxon>Thermomonosporaceae</taxon>
        <taxon>Actinocorallia</taxon>
    </lineage>
</organism>
<dbReference type="GO" id="GO:0003677">
    <property type="term" value="F:DNA binding"/>
    <property type="evidence" value="ECO:0007669"/>
    <property type="project" value="UniProtKB-KW"/>
</dbReference>
<dbReference type="GO" id="GO:0003700">
    <property type="term" value="F:DNA-binding transcription factor activity"/>
    <property type="evidence" value="ECO:0007669"/>
    <property type="project" value="InterPro"/>
</dbReference>
<keyword evidence="3" id="KW-0804">Transcription</keyword>
<dbReference type="InterPro" id="IPR018334">
    <property type="entry name" value="ArsR_HTH"/>
</dbReference>
<protein>
    <submittedName>
        <fullName evidence="5">ArsR family transcriptional regulator</fullName>
    </submittedName>
</protein>
<gene>
    <name evidence="5" type="ORF">EDD29_8218</name>
</gene>
<dbReference type="AlphaFoldDB" id="A0A3N1DAD0"/>
<keyword evidence="1" id="KW-0805">Transcription regulation</keyword>
<dbReference type="PRINTS" id="PR00778">
    <property type="entry name" value="HTHARSR"/>
</dbReference>
<evidence type="ECO:0000256" key="2">
    <source>
        <dbReference type="ARBA" id="ARBA00023125"/>
    </source>
</evidence>
<dbReference type="InterPro" id="IPR036388">
    <property type="entry name" value="WH-like_DNA-bd_sf"/>
</dbReference>
<sequence>MIVDGCAVRVVDPARVAVVAEAMPADEDVVELADVFGLLSDPGRLRVLVALLEGEMCVCDLAVVARASESATSHHLRLLRAHRVVTSRRSGRMAYYRLADAHVRMLLDVALTHVGHAPATGHPERAAAETPAGLA</sequence>
<comment type="caution">
    <text evidence="5">The sequence shown here is derived from an EMBL/GenBank/DDBJ whole genome shotgun (WGS) entry which is preliminary data.</text>
</comment>
<feature type="domain" description="HTH arsR-type" evidence="4">
    <location>
        <begin position="24"/>
        <end position="118"/>
    </location>
</feature>
<dbReference type="InterPro" id="IPR001845">
    <property type="entry name" value="HTH_ArsR_DNA-bd_dom"/>
</dbReference>
<keyword evidence="2" id="KW-0238">DNA-binding</keyword>
<dbReference type="InterPro" id="IPR051011">
    <property type="entry name" value="Metal_resp_trans_reg"/>
</dbReference>
<evidence type="ECO:0000256" key="3">
    <source>
        <dbReference type="ARBA" id="ARBA00023163"/>
    </source>
</evidence>
<evidence type="ECO:0000256" key="1">
    <source>
        <dbReference type="ARBA" id="ARBA00023015"/>
    </source>
</evidence>
<dbReference type="Proteomes" id="UP000272400">
    <property type="component" value="Unassembled WGS sequence"/>
</dbReference>
<accession>A0A3N1DAD0</accession>
<dbReference type="NCBIfam" id="NF033788">
    <property type="entry name" value="HTH_metalloreg"/>
    <property type="match status" value="1"/>
</dbReference>
<dbReference type="Pfam" id="PF01022">
    <property type="entry name" value="HTH_5"/>
    <property type="match status" value="1"/>
</dbReference>